<organism evidence="1">
    <name type="scientific">Arion vulgaris</name>
    <dbReference type="NCBI Taxonomy" id="1028688"/>
    <lineage>
        <taxon>Eukaryota</taxon>
        <taxon>Metazoa</taxon>
        <taxon>Spiralia</taxon>
        <taxon>Lophotrochozoa</taxon>
        <taxon>Mollusca</taxon>
        <taxon>Gastropoda</taxon>
        <taxon>Heterobranchia</taxon>
        <taxon>Euthyneura</taxon>
        <taxon>Panpulmonata</taxon>
        <taxon>Eupulmonata</taxon>
        <taxon>Stylommatophora</taxon>
        <taxon>Helicina</taxon>
        <taxon>Arionoidea</taxon>
        <taxon>Arionidae</taxon>
        <taxon>Arion</taxon>
    </lineage>
</organism>
<name>A0A0B7BHG2_9EUPU</name>
<reference evidence="1" key="1">
    <citation type="submission" date="2014-12" db="EMBL/GenBank/DDBJ databases">
        <title>Insight into the proteome of Arion vulgaris.</title>
        <authorList>
            <person name="Aradska J."/>
            <person name="Bulat T."/>
            <person name="Smidak R."/>
            <person name="Sarate P."/>
            <person name="Gangsoo J."/>
            <person name="Sialana F."/>
            <person name="Bilban M."/>
            <person name="Lubec G."/>
        </authorList>
    </citation>
    <scope>NUCLEOTIDE SEQUENCE</scope>
    <source>
        <tissue evidence="1">Skin</tissue>
    </source>
</reference>
<gene>
    <name evidence="1" type="primary">ORF184773</name>
</gene>
<dbReference type="AlphaFoldDB" id="A0A0B7BHG2"/>
<feature type="non-terminal residue" evidence="1">
    <location>
        <position position="199"/>
    </location>
</feature>
<protein>
    <submittedName>
        <fullName evidence="1">Uncharacterized protein</fullName>
    </submittedName>
</protein>
<evidence type="ECO:0000313" key="1">
    <source>
        <dbReference type="EMBL" id="CEK91761.1"/>
    </source>
</evidence>
<sequence>METMLESCEHTNQTRDTMCIKQELDYETTGDVETKMASIDEEIKLESRCTTEGNIDANMSDEEISLQREQDCQSPTVKLETEEDEEEKVKDLYDHSQNHLPIIKQEYMQSYTNMTSGDKFFELREHGQLSDVLPEYNSYKTHTIVNKNSSTSVSEKTRDNKTNLRMTNTSAFPVSLSCQGSLNGITETHTDCQPTLQNE</sequence>
<accession>A0A0B7BHG2</accession>
<proteinExistence type="predicted"/>
<dbReference type="EMBL" id="HACG01044896">
    <property type="protein sequence ID" value="CEK91761.1"/>
    <property type="molecule type" value="Transcribed_RNA"/>
</dbReference>